<protein>
    <submittedName>
        <fullName evidence="2">Pre-rRNA-processing protein</fullName>
    </submittedName>
</protein>
<dbReference type="GO" id="GO:0000460">
    <property type="term" value="P:maturation of 5.8S rRNA"/>
    <property type="evidence" value="ECO:0007669"/>
    <property type="project" value="TreeGrafter"/>
</dbReference>
<dbReference type="PANTHER" id="PTHR15002">
    <property type="entry name" value="RIBOSOMAL BIOGENESIS PROTEIN LAS1L"/>
    <property type="match status" value="1"/>
</dbReference>
<dbReference type="AlphaFoldDB" id="A0A559M7I1"/>
<comment type="caution">
    <text evidence="2">The sequence shown here is derived from an EMBL/GenBank/DDBJ whole genome shotgun (WGS) entry which is preliminary data.</text>
</comment>
<dbReference type="PANTHER" id="PTHR15002:SF0">
    <property type="entry name" value="RIBOSOMAL BIOGENESIS PROTEIN LAS1L"/>
    <property type="match status" value="1"/>
</dbReference>
<accession>A0A559M7I1</accession>
<reference evidence="2 3" key="1">
    <citation type="submission" date="2018-05" db="EMBL/GenBank/DDBJ databases">
        <title>Genome sequencing and assembly of the regulated plant pathogen Lachnellula willkommii and related sister species for the development of diagnostic species identification markers.</title>
        <authorList>
            <person name="Giroux E."/>
            <person name="Bilodeau G."/>
        </authorList>
    </citation>
    <scope>NUCLEOTIDE SEQUENCE [LARGE SCALE GENOMIC DNA]</scope>
    <source>
        <strain evidence="2 3">CBS 172.35</strain>
    </source>
</reference>
<dbReference type="GO" id="GO:0030687">
    <property type="term" value="C:preribosome, large subunit precursor"/>
    <property type="evidence" value="ECO:0007669"/>
    <property type="project" value="TreeGrafter"/>
</dbReference>
<keyword evidence="3" id="KW-1185">Reference proteome</keyword>
<dbReference type="GO" id="GO:0000470">
    <property type="term" value="P:maturation of LSU-rRNA"/>
    <property type="evidence" value="ECO:0007669"/>
    <property type="project" value="TreeGrafter"/>
</dbReference>
<evidence type="ECO:0000313" key="3">
    <source>
        <dbReference type="Proteomes" id="UP000315522"/>
    </source>
</evidence>
<name>A0A559M7I1_9HELO</name>
<sequence>MVQYIITPWRTPADLLLVRRQLYPHNHNSQTHNAKDAEKERRKAVAQVSVWMQRGNCPHLVEASAILTSAILNDVSGNSSYCVRAAYSAAFCRFVTGLLDSHQTSHKKLSMYSIAKTLSLPATYVELRHQATHEELPSLAKLRSASVKALRWIWEFYWVKLSVDVGVEGKNGEEDECKGIVRRYLQGEEEDDDDGESTLQLWDRRRVIDAVAEILDEDANADAKLLLRASRLQQRLLDSDPPTSTPSPNPTPTPTPIITQTLQALKQEMEDMEMQMAMDLNSEDPDTASAAETPSAHLLRRAGKGWVAWEGPWVPKPIGVV</sequence>
<feature type="compositionally biased region" description="Pro residues" evidence="1">
    <location>
        <begin position="243"/>
        <end position="255"/>
    </location>
</feature>
<dbReference type="InterPro" id="IPR007174">
    <property type="entry name" value="Las1"/>
</dbReference>
<dbReference type="GO" id="GO:0090730">
    <property type="term" value="C:Las1 complex"/>
    <property type="evidence" value="ECO:0007669"/>
    <property type="project" value="InterPro"/>
</dbReference>
<evidence type="ECO:0000313" key="2">
    <source>
        <dbReference type="EMBL" id="TVY88904.1"/>
    </source>
</evidence>
<evidence type="ECO:0000256" key="1">
    <source>
        <dbReference type="SAM" id="MobiDB-lite"/>
    </source>
</evidence>
<dbReference type="GO" id="GO:0004519">
    <property type="term" value="F:endonuclease activity"/>
    <property type="evidence" value="ECO:0007669"/>
    <property type="project" value="InterPro"/>
</dbReference>
<proteinExistence type="predicted"/>
<dbReference type="Pfam" id="PF04031">
    <property type="entry name" value="Las1"/>
    <property type="match status" value="1"/>
</dbReference>
<dbReference type="EMBL" id="QGML01001504">
    <property type="protein sequence ID" value="TVY88904.1"/>
    <property type="molecule type" value="Genomic_DNA"/>
</dbReference>
<gene>
    <name evidence="2" type="primary">las1</name>
    <name evidence="2" type="ORF">LAWI1_G005490</name>
</gene>
<dbReference type="Proteomes" id="UP000315522">
    <property type="component" value="Unassembled WGS sequence"/>
</dbReference>
<organism evidence="2 3">
    <name type="scientific">Lachnellula willkommii</name>
    <dbReference type="NCBI Taxonomy" id="215461"/>
    <lineage>
        <taxon>Eukaryota</taxon>
        <taxon>Fungi</taxon>
        <taxon>Dikarya</taxon>
        <taxon>Ascomycota</taxon>
        <taxon>Pezizomycotina</taxon>
        <taxon>Leotiomycetes</taxon>
        <taxon>Helotiales</taxon>
        <taxon>Lachnaceae</taxon>
        <taxon>Lachnellula</taxon>
    </lineage>
</organism>
<feature type="region of interest" description="Disordered" evidence="1">
    <location>
        <begin position="237"/>
        <end position="257"/>
    </location>
</feature>